<dbReference type="VEuPathDB" id="FungiDB:PC110_g1033"/>
<evidence type="ECO:0000313" key="2">
    <source>
        <dbReference type="Proteomes" id="UP000688947"/>
    </source>
</evidence>
<organism evidence="1 2">
    <name type="scientific">Phytophthora cactorum</name>
    <dbReference type="NCBI Taxonomy" id="29920"/>
    <lineage>
        <taxon>Eukaryota</taxon>
        <taxon>Sar</taxon>
        <taxon>Stramenopiles</taxon>
        <taxon>Oomycota</taxon>
        <taxon>Peronosporomycetes</taxon>
        <taxon>Peronosporales</taxon>
        <taxon>Peronosporaceae</taxon>
        <taxon>Phytophthora</taxon>
    </lineage>
</organism>
<name>A0A8T1U5I4_9STRA</name>
<accession>A0A8T1U5I4</accession>
<gene>
    <name evidence="1" type="ORF">JG687_00012456</name>
</gene>
<dbReference type="Proteomes" id="UP000688947">
    <property type="component" value="Unassembled WGS sequence"/>
</dbReference>
<dbReference type="OrthoDB" id="163721at2759"/>
<proteinExistence type="predicted"/>
<evidence type="ECO:0000313" key="1">
    <source>
        <dbReference type="EMBL" id="KAG6953338.1"/>
    </source>
</evidence>
<sequence length="115" mass="13616">AYVKAHPRFYLEELLTEVKARFPEQRRGLPATCLLRLLRFDLNLSRKVLERRAREAIPFDVDTYLAKLRSFYSYPEQLIFLDEASKNEMSIVERSESKLIFSARFFKPKTKALRG</sequence>
<protein>
    <recommendedName>
        <fullName evidence="3">Tc1-like transposase DDE domain-containing protein</fullName>
    </recommendedName>
</protein>
<reference evidence="1" key="1">
    <citation type="submission" date="2021-01" db="EMBL/GenBank/DDBJ databases">
        <title>Phytophthora aleatoria, a newly-described species from Pinus radiata is distinct from Phytophthora cactorum isolates based on comparative genomics.</title>
        <authorList>
            <person name="Mcdougal R."/>
            <person name="Panda P."/>
            <person name="Williams N."/>
            <person name="Studholme D.J."/>
        </authorList>
    </citation>
    <scope>NUCLEOTIDE SEQUENCE</scope>
    <source>
        <strain evidence="1">NZFS 3830</strain>
    </source>
</reference>
<dbReference type="EMBL" id="JAENGZ010000834">
    <property type="protein sequence ID" value="KAG6953338.1"/>
    <property type="molecule type" value="Genomic_DNA"/>
</dbReference>
<feature type="non-terminal residue" evidence="1">
    <location>
        <position position="1"/>
    </location>
</feature>
<evidence type="ECO:0008006" key="3">
    <source>
        <dbReference type="Google" id="ProtNLM"/>
    </source>
</evidence>
<comment type="caution">
    <text evidence="1">The sequence shown here is derived from an EMBL/GenBank/DDBJ whole genome shotgun (WGS) entry which is preliminary data.</text>
</comment>
<dbReference type="AlphaFoldDB" id="A0A8T1U5I4"/>